<dbReference type="EMBL" id="VSSQ01105675">
    <property type="protein sequence ID" value="MPN45634.1"/>
    <property type="molecule type" value="Genomic_DNA"/>
</dbReference>
<proteinExistence type="predicted"/>
<name>A0A645IBD9_9ZZZZ</name>
<dbReference type="InterPro" id="IPR035919">
    <property type="entry name" value="EAL_sf"/>
</dbReference>
<organism evidence="1">
    <name type="scientific">bioreactor metagenome</name>
    <dbReference type="NCBI Taxonomy" id="1076179"/>
    <lineage>
        <taxon>unclassified sequences</taxon>
        <taxon>metagenomes</taxon>
        <taxon>ecological metagenomes</taxon>
    </lineage>
</organism>
<comment type="caution">
    <text evidence="1">The sequence shown here is derived from an EMBL/GenBank/DDBJ whole genome shotgun (WGS) entry which is preliminary data.</text>
</comment>
<dbReference type="AlphaFoldDB" id="A0A645IBD9"/>
<dbReference type="SUPFAM" id="SSF141868">
    <property type="entry name" value="EAL domain-like"/>
    <property type="match status" value="1"/>
</dbReference>
<reference evidence="1" key="1">
    <citation type="submission" date="2019-08" db="EMBL/GenBank/DDBJ databases">
        <authorList>
            <person name="Kucharzyk K."/>
            <person name="Murdoch R.W."/>
            <person name="Higgins S."/>
            <person name="Loffler F."/>
        </authorList>
    </citation>
    <scope>NUCLEOTIDE SEQUENCE</scope>
</reference>
<sequence>MFALIDIGVDYLQGYHICKPAPEPPKMLAITTAQLANYNKRKAEQFNS</sequence>
<evidence type="ECO:0000313" key="1">
    <source>
        <dbReference type="EMBL" id="MPN45634.1"/>
    </source>
</evidence>
<protein>
    <recommendedName>
        <fullName evidence="2">EAL domain-containing protein</fullName>
    </recommendedName>
</protein>
<accession>A0A645IBD9</accession>
<evidence type="ECO:0008006" key="2">
    <source>
        <dbReference type="Google" id="ProtNLM"/>
    </source>
</evidence>
<gene>
    <name evidence="1" type="ORF">SDC9_193202</name>
</gene>